<dbReference type="EMBL" id="LT594635">
    <property type="protein sequence ID" value="SCP03687.1"/>
    <property type="molecule type" value="Genomic_DNA"/>
</dbReference>
<reference evidence="1" key="1">
    <citation type="submission" date="2016-05" db="EMBL/GenBank/DDBJ databases">
        <authorList>
            <person name="Lavstsen T."/>
            <person name="Jespersen J.S."/>
        </authorList>
    </citation>
    <scope>NUCLEOTIDE SEQUENCE [LARGE SCALE GENOMIC DNA]</scope>
</reference>
<gene>
    <name evidence="2" type="primary">PmUG01_14074700</name>
    <name evidence="1" type="ORF">PMALA_040110</name>
    <name evidence="2" type="ORF">PMUG01_14074700</name>
</gene>
<accession>A0A1A8WNX9</accession>
<dbReference type="Proteomes" id="UP000078597">
    <property type="component" value="Unassembled WGS sequence"/>
</dbReference>
<sequence>MEKKLEQGISFIRNFAEKYKETILERLNPKTVKTINKKKKMKKTKYIFKNGEKKRSKSYKEEKMRKLDNYLISQEKALDIQENYTIFNKFNTQSNNLFYNSIDNKVSTCLKKNKFEGKNDEKNCTTINDNFLDSLNSLEFKIKQEIQENNDLLSLQRLKELSQNSKELSKGKKYLSLKRIPHSNDDARGTFIKTKNLNKEQLDDRNTKKQKKTYNFEYEKTCNYYKKCNSNPKNEIKKNSECKNRNEIIFTKCENRDKEKKTEEIDMLINVTSRKVTDDILFNSNELSLGDGKNALVFGKNKFENIKKIFQNVLIENKHDKNNKKEIYECSISNNFDNFISYNKINKQNEDTNNNILNKTNQMHIDECSNEYINNQDNTLMNFEQNDNNNNNNNNGNENTVDNIQANTSKINVEGIKSSHKGKDSEEFNNLFNGTPPMKEDNCFDLFFNEPLATPSIFHM</sequence>
<dbReference type="KEGG" id="pmal:PMUG01_14074700"/>
<reference evidence="3" key="2">
    <citation type="submission" date="2016-05" db="EMBL/GenBank/DDBJ databases">
        <authorList>
            <person name="Naeem Raeece"/>
        </authorList>
    </citation>
    <scope>NUCLEOTIDE SEQUENCE [LARGE SCALE GENOMIC DNA]</scope>
</reference>
<dbReference type="RefSeq" id="XP_028864640.1">
    <property type="nucleotide sequence ID" value="XM_029008340.1"/>
</dbReference>
<evidence type="ECO:0000313" key="1">
    <source>
        <dbReference type="EMBL" id="SBS93565.1"/>
    </source>
</evidence>
<protein>
    <submittedName>
        <fullName evidence="1">Uncharacterized protein</fullName>
    </submittedName>
</protein>
<evidence type="ECO:0000313" key="4">
    <source>
        <dbReference type="Proteomes" id="UP000219813"/>
    </source>
</evidence>
<proteinExistence type="predicted"/>
<reference evidence="2 4" key="3">
    <citation type="submission" date="2016-06" db="EMBL/GenBank/DDBJ databases">
        <authorList>
            <consortium name="Pathogen Informatics"/>
        </authorList>
    </citation>
    <scope>NUCLEOTIDE SEQUENCE [LARGE SCALE GENOMIC DNA]</scope>
</reference>
<keyword evidence="4" id="KW-1185">Reference proteome</keyword>
<dbReference type="AlphaFoldDB" id="A0A1A8WNX9"/>
<name>A0A1A8WNX9_PLAMA</name>
<organism evidence="1 3">
    <name type="scientific">Plasmodium malariae</name>
    <dbReference type="NCBI Taxonomy" id="5858"/>
    <lineage>
        <taxon>Eukaryota</taxon>
        <taxon>Sar</taxon>
        <taxon>Alveolata</taxon>
        <taxon>Apicomplexa</taxon>
        <taxon>Aconoidasida</taxon>
        <taxon>Haemosporida</taxon>
        <taxon>Plasmodiidae</taxon>
        <taxon>Plasmodium</taxon>
        <taxon>Plasmodium (Plasmodium)</taxon>
    </lineage>
</organism>
<dbReference type="Proteomes" id="UP000219813">
    <property type="component" value="Chromosome 14"/>
</dbReference>
<dbReference type="VEuPathDB" id="PlasmoDB:PmUG01_14074700"/>
<dbReference type="OMA" id="CFDLFFN"/>
<dbReference type="EMBL" id="FLQW01002543">
    <property type="protein sequence ID" value="SBS93565.1"/>
    <property type="molecule type" value="Genomic_DNA"/>
</dbReference>
<dbReference type="GeneID" id="39872058"/>
<dbReference type="OrthoDB" id="370906at2759"/>
<evidence type="ECO:0000313" key="3">
    <source>
        <dbReference type="Proteomes" id="UP000078597"/>
    </source>
</evidence>
<evidence type="ECO:0000313" key="2">
    <source>
        <dbReference type="EMBL" id="SCP03687.1"/>
    </source>
</evidence>